<feature type="domain" description="Histidine kinase" evidence="7">
    <location>
        <begin position="141"/>
        <end position="351"/>
    </location>
</feature>
<evidence type="ECO:0000256" key="4">
    <source>
        <dbReference type="ARBA" id="ARBA00022679"/>
    </source>
</evidence>
<dbReference type="CDD" id="cd00082">
    <property type="entry name" value="HisKA"/>
    <property type="match status" value="1"/>
</dbReference>
<keyword evidence="9" id="KW-1185">Reference proteome</keyword>
<dbReference type="GO" id="GO:0005524">
    <property type="term" value="F:ATP binding"/>
    <property type="evidence" value="ECO:0007669"/>
    <property type="project" value="UniProtKB-KW"/>
</dbReference>
<keyword evidence="8" id="KW-0547">Nucleotide-binding</keyword>
<dbReference type="SMART" id="SM00387">
    <property type="entry name" value="HATPase_c"/>
    <property type="match status" value="1"/>
</dbReference>
<dbReference type="InterPro" id="IPR050351">
    <property type="entry name" value="BphY/WalK/GraS-like"/>
</dbReference>
<keyword evidence="4" id="KW-0808">Transferase</keyword>
<comment type="catalytic activity">
    <reaction evidence="1">
        <text>ATP + protein L-histidine = ADP + protein N-phospho-L-histidine.</text>
        <dbReference type="EC" id="2.7.13.3"/>
    </reaction>
</comment>
<proteinExistence type="predicted"/>
<dbReference type="PANTHER" id="PTHR42878">
    <property type="entry name" value="TWO-COMPONENT HISTIDINE KINASE"/>
    <property type="match status" value="1"/>
</dbReference>
<accession>A0ABV8JMD5</accession>
<dbReference type="InterPro" id="IPR003661">
    <property type="entry name" value="HisK_dim/P_dom"/>
</dbReference>
<dbReference type="InterPro" id="IPR036890">
    <property type="entry name" value="HATPase_C_sf"/>
</dbReference>
<feature type="coiled-coil region" evidence="6">
    <location>
        <begin position="52"/>
        <end position="131"/>
    </location>
</feature>
<dbReference type="EMBL" id="JBHSAW010000001">
    <property type="protein sequence ID" value="MFC4094295.1"/>
    <property type="molecule type" value="Genomic_DNA"/>
</dbReference>
<evidence type="ECO:0000256" key="6">
    <source>
        <dbReference type="SAM" id="Coils"/>
    </source>
</evidence>
<keyword evidence="3" id="KW-0597">Phosphoprotein</keyword>
<gene>
    <name evidence="8" type="ORF">ACFOUT_00310</name>
</gene>
<comment type="caution">
    <text evidence="8">The sequence shown here is derived from an EMBL/GenBank/DDBJ whole genome shotgun (WGS) entry which is preliminary data.</text>
</comment>
<sequence length="351" mass="40147">MHSLLKRQIRKFLPDDLRENEGLHNFLEAVQRSYQDQDDKLAMIQRATAISSKELYEANRELEAEAQRQKKIIDALEKALKSLNENLNIKNGSRSSILDVEKLATKIGEQAEQLSRMSTEQSKLMKELESQNESLNNYAHVVSHDLKSPIRNINTLLTWIMEEEREKFSEDSKANSEMISQNLVKMDRLIDGVLKHATVSTLEEEKANINISNLLQEIENTIYVPENVTLDFSGELPIIHGQKYTLEQLFTNLITNAITATEEQEKGIITINAKENKYYYTFEITDNGKGIPEHHQSKIFDMFSKLSNENNATGIGLSLVKKIVNLYEGDISLTSKEGEGTTFYFTLKKQK</sequence>
<organism evidence="8 9">
    <name type="scientific">Euzebyella saccharophila</name>
    <dbReference type="NCBI Taxonomy" id="679664"/>
    <lineage>
        <taxon>Bacteria</taxon>
        <taxon>Pseudomonadati</taxon>
        <taxon>Bacteroidota</taxon>
        <taxon>Flavobacteriia</taxon>
        <taxon>Flavobacteriales</taxon>
        <taxon>Flavobacteriaceae</taxon>
        <taxon>Euzebyella</taxon>
    </lineage>
</organism>
<dbReference type="PANTHER" id="PTHR42878:SF15">
    <property type="entry name" value="BACTERIOPHYTOCHROME"/>
    <property type="match status" value="1"/>
</dbReference>
<keyword evidence="6" id="KW-0175">Coiled coil</keyword>
<dbReference type="EC" id="2.7.13.3" evidence="2"/>
<keyword evidence="8" id="KW-0067">ATP-binding</keyword>
<evidence type="ECO:0000256" key="1">
    <source>
        <dbReference type="ARBA" id="ARBA00000085"/>
    </source>
</evidence>
<dbReference type="Gene3D" id="3.30.565.10">
    <property type="entry name" value="Histidine kinase-like ATPase, C-terminal domain"/>
    <property type="match status" value="1"/>
</dbReference>
<evidence type="ECO:0000313" key="8">
    <source>
        <dbReference type="EMBL" id="MFC4094295.1"/>
    </source>
</evidence>
<dbReference type="CDD" id="cd00075">
    <property type="entry name" value="HATPase"/>
    <property type="match status" value="1"/>
</dbReference>
<dbReference type="InterPro" id="IPR005467">
    <property type="entry name" value="His_kinase_dom"/>
</dbReference>
<dbReference type="Pfam" id="PF02518">
    <property type="entry name" value="HATPase_c"/>
    <property type="match status" value="1"/>
</dbReference>
<name>A0ABV8JMD5_9FLAO</name>
<evidence type="ECO:0000313" key="9">
    <source>
        <dbReference type="Proteomes" id="UP001595814"/>
    </source>
</evidence>
<reference evidence="9" key="1">
    <citation type="journal article" date="2019" name="Int. J. Syst. Evol. Microbiol.">
        <title>The Global Catalogue of Microorganisms (GCM) 10K type strain sequencing project: providing services to taxonomists for standard genome sequencing and annotation.</title>
        <authorList>
            <consortium name="The Broad Institute Genomics Platform"/>
            <consortium name="The Broad Institute Genome Sequencing Center for Infectious Disease"/>
            <person name="Wu L."/>
            <person name="Ma J."/>
        </authorList>
    </citation>
    <scope>NUCLEOTIDE SEQUENCE [LARGE SCALE GENOMIC DNA]</scope>
    <source>
        <strain evidence="9">CECT 7477</strain>
    </source>
</reference>
<dbReference type="InterPro" id="IPR036097">
    <property type="entry name" value="HisK_dim/P_sf"/>
</dbReference>
<dbReference type="Gene3D" id="1.10.287.130">
    <property type="match status" value="1"/>
</dbReference>
<dbReference type="InterPro" id="IPR003594">
    <property type="entry name" value="HATPase_dom"/>
</dbReference>
<evidence type="ECO:0000256" key="3">
    <source>
        <dbReference type="ARBA" id="ARBA00022553"/>
    </source>
</evidence>
<dbReference type="SUPFAM" id="SSF47384">
    <property type="entry name" value="Homodimeric domain of signal transducing histidine kinase"/>
    <property type="match status" value="1"/>
</dbReference>
<protein>
    <recommendedName>
        <fullName evidence="2">histidine kinase</fullName>
        <ecNumber evidence="2">2.7.13.3</ecNumber>
    </recommendedName>
</protein>
<dbReference type="RefSeq" id="WP_192462541.1">
    <property type="nucleotide sequence ID" value="NZ_JACYFJ010000004.1"/>
</dbReference>
<dbReference type="SUPFAM" id="SSF55874">
    <property type="entry name" value="ATPase domain of HSP90 chaperone/DNA topoisomerase II/histidine kinase"/>
    <property type="match status" value="1"/>
</dbReference>
<dbReference type="PRINTS" id="PR00344">
    <property type="entry name" value="BCTRLSENSOR"/>
</dbReference>
<evidence type="ECO:0000256" key="2">
    <source>
        <dbReference type="ARBA" id="ARBA00012438"/>
    </source>
</evidence>
<dbReference type="InterPro" id="IPR004358">
    <property type="entry name" value="Sig_transdc_His_kin-like_C"/>
</dbReference>
<evidence type="ECO:0000259" key="7">
    <source>
        <dbReference type="PROSITE" id="PS50109"/>
    </source>
</evidence>
<evidence type="ECO:0000256" key="5">
    <source>
        <dbReference type="ARBA" id="ARBA00022777"/>
    </source>
</evidence>
<dbReference type="Proteomes" id="UP001595814">
    <property type="component" value="Unassembled WGS sequence"/>
</dbReference>
<keyword evidence="5" id="KW-0418">Kinase</keyword>
<dbReference type="PROSITE" id="PS50109">
    <property type="entry name" value="HIS_KIN"/>
    <property type="match status" value="1"/>
</dbReference>